<dbReference type="EMBL" id="MU277201">
    <property type="protein sequence ID" value="KAI0063769.1"/>
    <property type="molecule type" value="Genomic_DNA"/>
</dbReference>
<reference evidence="1" key="2">
    <citation type="journal article" date="2022" name="New Phytol.">
        <title>Evolutionary transition to the ectomycorrhizal habit in the genomes of a hyperdiverse lineage of mushroom-forming fungi.</title>
        <authorList>
            <person name="Looney B."/>
            <person name="Miyauchi S."/>
            <person name="Morin E."/>
            <person name="Drula E."/>
            <person name="Courty P.E."/>
            <person name="Kohler A."/>
            <person name="Kuo A."/>
            <person name="LaButti K."/>
            <person name="Pangilinan J."/>
            <person name="Lipzen A."/>
            <person name="Riley R."/>
            <person name="Andreopoulos W."/>
            <person name="He G."/>
            <person name="Johnson J."/>
            <person name="Nolan M."/>
            <person name="Tritt A."/>
            <person name="Barry K.W."/>
            <person name="Grigoriev I.V."/>
            <person name="Nagy L.G."/>
            <person name="Hibbett D."/>
            <person name="Henrissat B."/>
            <person name="Matheny P.B."/>
            <person name="Labbe J."/>
            <person name="Martin F.M."/>
        </authorList>
    </citation>
    <scope>NUCLEOTIDE SEQUENCE</scope>
    <source>
        <strain evidence="1">HHB10654</strain>
    </source>
</reference>
<name>A0ACB8T4S8_9AGAM</name>
<evidence type="ECO:0000313" key="2">
    <source>
        <dbReference type="Proteomes" id="UP000814140"/>
    </source>
</evidence>
<dbReference type="Proteomes" id="UP000814140">
    <property type="component" value="Unassembled WGS sequence"/>
</dbReference>
<reference evidence="1" key="1">
    <citation type="submission" date="2021-03" db="EMBL/GenBank/DDBJ databases">
        <authorList>
            <consortium name="DOE Joint Genome Institute"/>
            <person name="Ahrendt S."/>
            <person name="Looney B.P."/>
            <person name="Miyauchi S."/>
            <person name="Morin E."/>
            <person name="Drula E."/>
            <person name="Courty P.E."/>
            <person name="Chicoki N."/>
            <person name="Fauchery L."/>
            <person name="Kohler A."/>
            <person name="Kuo A."/>
            <person name="Labutti K."/>
            <person name="Pangilinan J."/>
            <person name="Lipzen A."/>
            <person name="Riley R."/>
            <person name="Andreopoulos W."/>
            <person name="He G."/>
            <person name="Johnson J."/>
            <person name="Barry K.W."/>
            <person name="Grigoriev I.V."/>
            <person name="Nagy L."/>
            <person name="Hibbett D."/>
            <person name="Henrissat B."/>
            <person name="Matheny P.B."/>
            <person name="Labbe J."/>
            <person name="Martin F."/>
        </authorList>
    </citation>
    <scope>NUCLEOTIDE SEQUENCE</scope>
    <source>
        <strain evidence="1">HHB10654</strain>
    </source>
</reference>
<protein>
    <submittedName>
        <fullName evidence="1">Uncharacterized protein</fullName>
    </submittedName>
</protein>
<sequence>MQLLSFVCTVAVALYLVTVQDRVDKEADARRLVLEGTRDTRVGLVPPADVHGAAATMEAEMGPDNIVGDADEAELMPTRDREVSRREYSNSTGATPSRLSDADLEGWEVIVFDAEQARSGGAWWN</sequence>
<keyword evidence="2" id="KW-1185">Reference proteome</keyword>
<accession>A0ACB8T4S8</accession>
<comment type="caution">
    <text evidence="1">The sequence shown here is derived from an EMBL/GenBank/DDBJ whole genome shotgun (WGS) entry which is preliminary data.</text>
</comment>
<evidence type="ECO:0000313" key="1">
    <source>
        <dbReference type="EMBL" id="KAI0063769.1"/>
    </source>
</evidence>
<gene>
    <name evidence="1" type="ORF">BV25DRAFT_1914853</name>
</gene>
<proteinExistence type="predicted"/>
<organism evidence="1 2">
    <name type="scientific">Artomyces pyxidatus</name>
    <dbReference type="NCBI Taxonomy" id="48021"/>
    <lineage>
        <taxon>Eukaryota</taxon>
        <taxon>Fungi</taxon>
        <taxon>Dikarya</taxon>
        <taxon>Basidiomycota</taxon>
        <taxon>Agaricomycotina</taxon>
        <taxon>Agaricomycetes</taxon>
        <taxon>Russulales</taxon>
        <taxon>Auriscalpiaceae</taxon>
        <taxon>Artomyces</taxon>
    </lineage>
</organism>